<dbReference type="InterPro" id="IPR010869">
    <property type="entry name" value="DUF1501"/>
</dbReference>
<reference evidence="1 2" key="1">
    <citation type="submission" date="2019-03" db="EMBL/GenBank/DDBJ databases">
        <title>Deep-cultivation of Planctomycetes and their phenomic and genomic characterization uncovers novel biology.</title>
        <authorList>
            <person name="Wiegand S."/>
            <person name="Jogler M."/>
            <person name="Boedeker C."/>
            <person name="Pinto D."/>
            <person name="Vollmers J."/>
            <person name="Rivas-Marin E."/>
            <person name="Kohn T."/>
            <person name="Peeters S.H."/>
            <person name="Heuer A."/>
            <person name="Rast P."/>
            <person name="Oberbeckmann S."/>
            <person name="Bunk B."/>
            <person name="Jeske O."/>
            <person name="Meyerdierks A."/>
            <person name="Storesund J.E."/>
            <person name="Kallscheuer N."/>
            <person name="Luecker S."/>
            <person name="Lage O.M."/>
            <person name="Pohl T."/>
            <person name="Merkel B.J."/>
            <person name="Hornburger P."/>
            <person name="Mueller R.-W."/>
            <person name="Bruemmer F."/>
            <person name="Labrenz M."/>
            <person name="Spormann A.M."/>
            <person name="Op den Camp H."/>
            <person name="Overmann J."/>
            <person name="Amann R."/>
            <person name="Jetten M.S.M."/>
            <person name="Mascher T."/>
            <person name="Medema M.H."/>
            <person name="Devos D.P."/>
            <person name="Kaster A.-K."/>
            <person name="Ovreas L."/>
            <person name="Rohde M."/>
            <person name="Galperin M.Y."/>
            <person name="Jogler C."/>
        </authorList>
    </citation>
    <scope>NUCLEOTIDE SEQUENCE [LARGE SCALE GENOMIC DNA]</scope>
    <source>
        <strain evidence="1 2">Enr10</strain>
    </source>
</reference>
<gene>
    <name evidence="1" type="ORF">Enr10x_03280</name>
</gene>
<dbReference type="PANTHER" id="PTHR43737">
    <property type="entry name" value="BLL7424 PROTEIN"/>
    <property type="match status" value="1"/>
</dbReference>
<dbReference type="EMBL" id="CP037421">
    <property type="protein sequence ID" value="QDT25034.1"/>
    <property type="molecule type" value="Genomic_DNA"/>
</dbReference>
<dbReference type="Gene3D" id="3.40.720.10">
    <property type="entry name" value="Alkaline Phosphatase, subunit A"/>
    <property type="match status" value="1"/>
</dbReference>
<proteinExistence type="predicted"/>
<organism evidence="1 2">
    <name type="scientific">Gimesia panareensis</name>
    <dbReference type="NCBI Taxonomy" id="2527978"/>
    <lineage>
        <taxon>Bacteria</taxon>
        <taxon>Pseudomonadati</taxon>
        <taxon>Planctomycetota</taxon>
        <taxon>Planctomycetia</taxon>
        <taxon>Planctomycetales</taxon>
        <taxon>Planctomycetaceae</taxon>
        <taxon>Gimesia</taxon>
    </lineage>
</organism>
<accession>A0A517Q070</accession>
<dbReference type="Proteomes" id="UP000315647">
    <property type="component" value="Chromosome"/>
</dbReference>
<dbReference type="AlphaFoldDB" id="A0A517Q070"/>
<dbReference type="Pfam" id="PF07394">
    <property type="entry name" value="DUF1501"/>
    <property type="match status" value="1"/>
</dbReference>
<name>A0A517Q070_9PLAN</name>
<dbReference type="PANTHER" id="PTHR43737:SF1">
    <property type="entry name" value="DUF1501 DOMAIN-CONTAINING PROTEIN"/>
    <property type="match status" value="1"/>
</dbReference>
<dbReference type="InterPro" id="IPR006311">
    <property type="entry name" value="TAT_signal"/>
</dbReference>
<evidence type="ECO:0008006" key="3">
    <source>
        <dbReference type="Google" id="ProtNLM"/>
    </source>
</evidence>
<dbReference type="NCBIfam" id="TIGR01409">
    <property type="entry name" value="TAT_signal_seq"/>
    <property type="match status" value="1"/>
</dbReference>
<protein>
    <recommendedName>
        <fullName evidence="3">DUF1501 domain-containing protein</fullName>
    </recommendedName>
</protein>
<dbReference type="RefSeq" id="WP_145447955.1">
    <property type="nucleotide sequence ID" value="NZ_CP037421.1"/>
</dbReference>
<evidence type="ECO:0000313" key="1">
    <source>
        <dbReference type="EMBL" id="QDT25034.1"/>
    </source>
</evidence>
<evidence type="ECO:0000313" key="2">
    <source>
        <dbReference type="Proteomes" id="UP000315647"/>
    </source>
</evidence>
<dbReference type="InterPro" id="IPR019546">
    <property type="entry name" value="TAT_signal_bac_arc"/>
</dbReference>
<dbReference type="InterPro" id="IPR017850">
    <property type="entry name" value="Alkaline_phosphatase_core_sf"/>
</dbReference>
<dbReference type="SUPFAM" id="SSF53649">
    <property type="entry name" value="Alkaline phosphatase-like"/>
    <property type="match status" value="1"/>
</dbReference>
<dbReference type="PROSITE" id="PS51318">
    <property type="entry name" value="TAT"/>
    <property type="match status" value="1"/>
</dbReference>
<keyword evidence="2" id="KW-1185">Reference proteome</keyword>
<sequence>MNEFQSTRRDFLRQASATGLAASALGTSWQQLLASEKHGTKPHGAKKRPMPKGKAEHCIMIWLGGGSCHIDTWDPKRKGDPKAKKAGSYYDPISTAIPGTQVCEHLSKCAPILDRFNIVRSVHHEVIDEHAAATNRMHTGRPTTGTITYPSVGSVVAHQRGAVSDFAPAYVLIGYPNVTRGPGFLGSKAGYVYLTDTNAGPSGFTRSSRVNQGRQDRRERLLKKMRADYRQKSFGGQTIQDYDESVAEALRLSGPEFMKVFQLDSEKSDLRNSYGGEFGQRCLLSRRLIQSGVRFIEVSHNLNFVNGTGWDTHNDGQLNQHLLIKELDSALSALVLDLEQHKLLDKTLIVVASEFGRPARFDSGGGRGHQSKAFSVTLAGGGLQNGKTIGETNELGEEIVSRPVSVPDLHATIYASLGIDPSEELYSGDRPVPITDMGEPVRELFG</sequence>